<evidence type="ECO:0008006" key="4">
    <source>
        <dbReference type="Google" id="ProtNLM"/>
    </source>
</evidence>
<keyword evidence="1" id="KW-0479">Metal-binding</keyword>
<reference evidence="2 3" key="1">
    <citation type="submission" date="2018-07" db="EMBL/GenBank/DDBJ databases">
        <title>The molecular basis for the intramolecular migration of carboxyl group in the catabolism of para-hydroxybenzoate via gentisate.</title>
        <authorList>
            <person name="Zhao H."/>
            <person name="Xu Y."/>
            <person name="Lin S."/>
            <person name="Spain J.C."/>
            <person name="Zhou N.-Y."/>
        </authorList>
    </citation>
    <scope>NUCLEOTIDE SEQUENCE [LARGE SCALE GENOMIC DNA]</scope>
    <source>
        <strain evidence="2 3">PHB-7a</strain>
    </source>
</reference>
<sequence length="336" mass="35855">MIKRLIDQEEDSQVMNEVMMYPGAYALIKVLAGVVEGEKVLILTDFQTESIAKTLADVTCSLGAEPITMSMPPRKGHGDALPDPVGAAMKEVDVVIAPTTYNIAHTNARHEAQAAGARVLVLPESHENILLSKGLQADFISLRPQVEQVANLLTKGDVVRVTTTQGTDLRLSIKGREGRALTGFANTKDISAVHCIESSIAPVEGSAEGVLVVDGSIPGVGLIDTPVVVEFKAGKAVSITGGKEADLFRKILIERNDEDGNIYYAGEFGIGMNPECELENSMLSDEGVFGTIHVALGTNAYIGGVIKAKGHYDMVVKDAIVEIDGVTILRNNELYL</sequence>
<dbReference type="InterPro" id="IPR058739">
    <property type="entry name" value="NicX"/>
</dbReference>
<keyword evidence="3" id="KW-1185">Reference proteome</keyword>
<dbReference type="SUPFAM" id="SSF144052">
    <property type="entry name" value="Thermophilic metalloprotease-like"/>
    <property type="match status" value="1"/>
</dbReference>
<protein>
    <recommendedName>
        <fullName evidence="4">Aminopeptidase</fullName>
    </recommendedName>
</protein>
<dbReference type="Pfam" id="PF26233">
    <property type="entry name" value="NicX"/>
    <property type="match status" value="1"/>
</dbReference>
<organism evidence="2 3">
    <name type="scientific">Peribacillus butanolivorans</name>
    <dbReference type="NCBI Taxonomy" id="421767"/>
    <lineage>
        <taxon>Bacteria</taxon>
        <taxon>Bacillati</taxon>
        <taxon>Bacillota</taxon>
        <taxon>Bacilli</taxon>
        <taxon>Bacillales</taxon>
        <taxon>Bacillaceae</taxon>
        <taxon>Peribacillus</taxon>
    </lineage>
</organism>
<evidence type="ECO:0000313" key="2">
    <source>
        <dbReference type="EMBL" id="AXN40963.1"/>
    </source>
</evidence>
<name>A0ABM6XQZ0_9BACI</name>
<proteinExistence type="predicted"/>
<dbReference type="Proteomes" id="UP000260457">
    <property type="component" value="Chromosome"/>
</dbReference>
<evidence type="ECO:0000313" key="3">
    <source>
        <dbReference type="Proteomes" id="UP000260457"/>
    </source>
</evidence>
<dbReference type="EMBL" id="CP030926">
    <property type="protein sequence ID" value="AXN40963.1"/>
    <property type="molecule type" value="Genomic_DNA"/>
</dbReference>
<evidence type="ECO:0000256" key="1">
    <source>
        <dbReference type="ARBA" id="ARBA00022723"/>
    </source>
</evidence>
<dbReference type="PANTHER" id="PTHR34448:SF1">
    <property type="entry name" value="BLL6088 PROTEIN"/>
    <property type="match status" value="1"/>
</dbReference>
<accession>A0ABM6XQZ0</accession>
<dbReference type="InterPro" id="IPR052170">
    <property type="entry name" value="M29_Exopeptidase"/>
</dbReference>
<dbReference type="PANTHER" id="PTHR34448">
    <property type="entry name" value="AMINOPEPTIDASE"/>
    <property type="match status" value="1"/>
</dbReference>
<gene>
    <name evidence="2" type="ORF">DTO10_23015</name>
</gene>